<evidence type="ECO:0000256" key="1">
    <source>
        <dbReference type="ARBA" id="ARBA00004162"/>
    </source>
</evidence>
<dbReference type="InterPro" id="IPR011009">
    <property type="entry name" value="Kinase-like_dom_sf"/>
</dbReference>
<feature type="compositionally biased region" description="Basic residues" evidence="15">
    <location>
        <begin position="17"/>
        <end position="26"/>
    </location>
</feature>
<gene>
    <name evidence="17" type="ORF">LSALG_LOCUS26174</name>
</gene>
<evidence type="ECO:0000259" key="16">
    <source>
        <dbReference type="PROSITE" id="PS50011"/>
    </source>
</evidence>
<evidence type="ECO:0000256" key="11">
    <source>
        <dbReference type="ARBA" id="ARBA00047899"/>
    </source>
</evidence>
<evidence type="ECO:0000256" key="6">
    <source>
        <dbReference type="ARBA" id="ARBA00022741"/>
    </source>
</evidence>
<evidence type="ECO:0000256" key="7">
    <source>
        <dbReference type="ARBA" id="ARBA00022777"/>
    </source>
</evidence>
<evidence type="ECO:0000256" key="3">
    <source>
        <dbReference type="ARBA" id="ARBA00022527"/>
    </source>
</evidence>
<evidence type="ECO:0000256" key="15">
    <source>
        <dbReference type="SAM" id="MobiDB-lite"/>
    </source>
</evidence>
<dbReference type="AlphaFoldDB" id="A0AA35Z6Z4"/>
<dbReference type="PANTHER" id="PTHR47982">
    <property type="entry name" value="PROLINE-RICH RECEPTOR-LIKE PROTEIN KINASE PERK4"/>
    <property type="match status" value="1"/>
</dbReference>
<dbReference type="InterPro" id="IPR001245">
    <property type="entry name" value="Ser-Thr/Tyr_kinase_cat_dom"/>
</dbReference>
<dbReference type="Pfam" id="PF07714">
    <property type="entry name" value="PK_Tyr_Ser-Thr"/>
    <property type="match status" value="1"/>
</dbReference>
<keyword evidence="6 13" id="KW-0547">Nucleotide-binding</keyword>
<evidence type="ECO:0000256" key="13">
    <source>
        <dbReference type="PROSITE-ProRule" id="PRU10141"/>
    </source>
</evidence>
<evidence type="ECO:0000256" key="10">
    <source>
        <dbReference type="ARBA" id="ARBA00023136"/>
    </source>
</evidence>
<keyword evidence="7" id="KW-0418">Kinase</keyword>
<dbReference type="GO" id="GO:0005886">
    <property type="term" value="C:plasma membrane"/>
    <property type="evidence" value="ECO:0007669"/>
    <property type="project" value="UniProtKB-SubCell"/>
</dbReference>
<feature type="region of interest" description="Disordered" evidence="15">
    <location>
        <begin position="1"/>
        <end position="28"/>
    </location>
</feature>
<keyword evidence="10" id="KW-0472">Membrane</keyword>
<evidence type="ECO:0000313" key="18">
    <source>
        <dbReference type="Proteomes" id="UP001177003"/>
    </source>
</evidence>
<evidence type="ECO:0000256" key="9">
    <source>
        <dbReference type="ARBA" id="ARBA00022989"/>
    </source>
</evidence>
<dbReference type="FunFam" id="3.30.200.20:FF:000178">
    <property type="entry name" value="serine/threonine-protein kinase PBS1-like"/>
    <property type="match status" value="1"/>
</dbReference>
<keyword evidence="3 14" id="KW-0723">Serine/threonine-protein kinase</keyword>
<dbReference type="Gene3D" id="3.30.200.20">
    <property type="entry name" value="Phosphorylase Kinase, domain 1"/>
    <property type="match status" value="1"/>
</dbReference>
<reference evidence="17" key="1">
    <citation type="submission" date="2023-04" db="EMBL/GenBank/DDBJ databases">
        <authorList>
            <person name="Vijverberg K."/>
            <person name="Xiong W."/>
            <person name="Schranz E."/>
        </authorList>
    </citation>
    <scope>NUCLEOTIDE SEQUENCE</scope>
</reference>
<feature type="binding site" evidence="13">
    <location>
        <position position="148"/>
    </location>
    <ligand>
        <name>ATP</name>
        <dbReference type="ChEBI" id="CHEBI:30616"/>
    </ligand>
</feature>
<keyword evidence="18" id="KW-1185">Reference proteome</keyword>
<dbReference type="SUPFAM" id="SSF56112">
    <property type="entry name" value="Protein kinase-like (PK-like)"/>
    <property type="match status" value="1"/>
</dbReference>
<dbReference type="InterPro" id="IPR000719">
    <property type="entry name" value="Prot_kinase_dom"/>
</dbReference>
<evidence type="ECO:0000256" key="4">
    <source>
        <dbReference type="ARBA" id="ARBA00022679"/>
    </source>
</evidence>
<keyword evidence="5" id="KW-0812">Transmembrane</keyword>
<dbReference type="InterPro" id="IPR017441">
    <property type="entry name" value="Protein_kinase_ATP_BS"/>
</dbReference>
<comment type="similarity">
    <text evidence="14">Belongs to the protein kinase superfamily.</text>
</comment>
<dbReference type="Proteomes" id="UP001177003">
    <property type="component" value="Chromosome 5"/>
</dbReference>
<evidence type="ECO:0000256" key="5">
    <source>
        <dbReference type="ARBA" id="ARBA00022692"/>
    </source>
</evidence>
<proteinExistence type="inferred from homology"/>
<keyword evidence="4" id="KW-0808">Transferase</keyword>
<organism evidence="17 18">
    <name type="scientific">Lactuca saligna</name>
    <name type="common">Willowleaf lettuce</name>
    <dbReference type="NCBI Taxonomy" id="75948"/>
    <lineage>
        <taxon>Eukaryota</taxon>
        <taxon>Viridiplantae</taxon>
        <taxon>Streptophyta</taxon>
        <taxon>Embryophyta</taxon>
        <taxon>Tracheophyta</taxon>
        <taxon>Spermatophyta</taxon>
        <taxon>Magnoliopsida</taxon>
        <taxon>eudicotyledons</taxon>
        <taxon>Gunneridae</taxon>
        <taxon>Pentapetalae</taxon>
        <taxon>asterids</taxon>
        <taxon>campanulids</taxon>
        <taxon>Asterales</taxon>
        <taxon>Asteraceae</taxon>
        <taxon>Cichorioideae</taxon>
        <taxon>Cichorieae</taxon>
        <taxon>Lactucinae</taxon>
        <taxon>Lactuca</taxon>
    </lineage>
</organism>
<keyword evidence="8 13" id="KW-0067">ATP-binding</keyword>
<dbReference type="PROSITE" id="PS50011">
    <property type="entry name" value="PROTEIN_KINASE_DOM"/>
    <property type="match status" value="1"/>
</dbReference>
<dbReference type="EMBL" id="OX465081">
    <property type="protein sequence ID" value="CAI9286773.1"/>
    <property type="molecule type" value="Genomic_DNA"/>
</dbReference>
<evidence type="ECO:0000313" key="17">
    <source>
        <dbReference type="EMBL" id="CAI9286773.1"/>
    </source>
</evidence>
<dbReference type="PROSITE" id="PS00107">
    <property type="entry name" value="PROTEIN_KINASE_ATP"/>
    <property type="match status" value="1"/>
</dbReference>
<dbReference type="PANTHER" id="PTHR47982:SF47">
    <property type="entry name" value="PROLINE-RICH RECEPTOR-LIKE PROTEIN KINASE PERK6-RELATED"/>
    <property type="match status" value="1"/>
</dbReference>
<protein>
    <recommendedName>
        <fullName evidence="2">non-specific serine/threonine protein kinase</fullName>
        <ecNumber evidence="2">2.7.11.1</ecNumber>
    </recommendedName>
</protein>
<dbReference type="Gene3D" id="1.10.510.10">
    <property type="entry name" value="Transferase(Phosphotransferase) domain 1"/>
    <property type="match status" value="1"/>
</dbReference>
<dbReference type="PROSITE" id="PS00108">
    <property type="entry name" value="PROTEIN_KINASE_ST"/>
    <property type="match status" value="1"/>
</dbReference>
<name>A0AA35Z6Z4_LACSI</name>
<sequence length="404" mass="44722">MSSTPSNQDKKSTSANKNKKHDHKSKISPLHKMLPFLHETSIGESLGSSEDEAILVGAITGAASCCCCCRRRKKRTHKNTNSGDYYKRKSSDIPLKMPPPMGLGVSSFTYDELATATHGFDRSLLLGEGGFGYVYKGVLPNEKEIAVKSLKPNSGQGEREFQAEVDIISRVHHPHLVSLVGYCVSGKKRLLVYEFIPNRTLEYHLHDKGRSVIDCSTRLKIALGAAKGSAYLHEDCNPRIIHRDIKAANILIDSQYEAKVADFGLAKLSSDDNTHVSTRIMGTFGYLAPEYASMGKLTEKSDVFSYGVVLLELITGRRPVEPDSDEDSLIDWAEPTLMQASEGGTYEQMVDPILRGNYNRDEMHRMVACAAACLRHAAKKRPKMSQIVRVLQGEMSLDELNESV</sequence>
<evidence type="ECO:0000256" key="8">
    <source>
        <dbReference type="ARBA" id="ARBA00022840"/>
    </source>
</evidence>
<dbReference type="FunFam" id="1.10.510.10:FF:000783">
    <property type="entry name" value="Proline-rich receptor-like protein kinase PERK4"/>
    <property type="match status" value="1"/>
</dbReference>
<evidence type="ECO:0000256" key="14">
    <source>
        <dbReference type="RuleBase" id="RU000304"/>
    </source>
</evidence>
<dbReference type="EC" id="2.7.11.1" evidence="2"/>
<evidence type="ECO:0000256" key="12">
    <source>
        <dbReference type="ARBA" id="ARBA00048679"/>
    </source>
</evidence>
<accession>A0AA35Z6Z4</accession>
<comment type="subcellular location">
    <subcellularLocation>
        <location evidence="1">Cell membrane</location>
        <topology evidence="1">Single-pass membrane protein</topology>
    </subcellularLocation>
</comment>
<dbReference type="GO" id="GO:0005524">
    <property type="term" value="F:ATP binding"/>
    <property type="evidence" value="ECO:0007669"/>
    <property type="project" value="UniProtKB-UniRule"/>
</dbReference>
<keyword evidence="9" id="KW-1133">Transmembrane helix</keyword>
<dbReference type="GO" id="GO:0004674">
    <property type="term" value="F:protein serine/threonine kinase activity"/>
    <property type="evidence" value="ECO:0007669"/>
    <property type="project" value="UniProtKB-KW"/>
</dbReference>
<dbReference type="InterPro" id="IPR047117">
    <property type="entry name" value="PERK1-13-like"/>
</dbReference>
<dbReference type="SMART" id="SM00220">
    <property type="entry name" value="S_TKc"/>
    <property type="match status" value="1"/>
</dbReference>
<comment type="catalytic activity">
    <reaction evidence="12">
        <text>L-seryl-[protein] + ATP = O-phospho-L-seryl-[protein] + ADP + H(+)</text>
        <dbReference type="Rhea" id="RHEA:17989"/>
        <dbReference type="Rhea" id="RHEA-COMP:9863"/>
        <dbReference type="Rhea" id="RHEA-COMP:11604"/>
        <dbReference type="ChEBI" id="CHEBI:15378"/>
        <dbReference type="ChEBI" id="CHEBI:29999"/>
        <dbReference type="ChEBI" id="CHEBI:30616"/>
        <dbReference type="ChEBI" id="CHEBI:83421"/>
        <dbReference type="ChEBI" id="CHEBI:456216"/>
        <dbReference type="EC" id="2.7.11.1"/>
    </reaction>
</comment>
<feature type="domain" description="Protein kinase" evidence="16">
    <location>
        <begin position="120"/>
        <end position="379"/>
    </location>
</feature>
<dbReference type="CDD" id="cd14066">
    <property type="entry name" value="STKc_IRAK"/>
    <property type="match status" value="1"/>
</dbReference>
<comment type="catalytic activity">
    <reaction evidence="11">
        <text>L-threonyl-[protein] + ATP = O-phospho-L-threonyl-[protein] + ADP + H(+)</text>
        <dbReference type="Rhea" id="RHEA:46608"/>
        <dbReference type="Rhea" id="RHEA-COMP:11060"/>
        <dbReference type="Rhea" id="RHEA-COMP:11605"/>
        <dbReference type="ChEBI" id="CHEBI:15378"/>
        <dbReference type="ChEBI" id="CHEBI:30013"/>
        <dbReference type="ChEBI" id="CHEBI:30616"/>
        <dbReference type="ChEBI" id="CHEBI:61977"/>
        <dbReference type="ChEBI" id="CHEBI:456216"/>
        <dbReference type="EC" id="2.7.11.1"/>
    </reaction>
</comment>
<evidence type="ECO:0000256" key="2">
    <source>
        <dbReference type="ARBA" id="ARBA00012513"/>
    </source>
</evidence>
<dbReference type="InterPro" id="IPR008271">
    <property type="entry name" value="Ser/Thr_kinase_AS"/>
</dbReference>